<reference evidence="11 12" key="3">
    <citation type="journal article" date="2014" name="Genome Announc.">
        <title>Genome Sequence of the Microsporidian Species Nematocida sp1 Strain ERTm6 (ATCC PRA-372).</title>
        <authorList>
            <person name="Bakowski M.A."/>
            <person name="Priest M."/>
            <person name="Young S."/>
            <person name="Cuomo C.A."/>
            <person name="Troemel E.R."/>
        </authorList>
    </citation>
    <scope>NUCLEOTIDE SEQUENCE [LARGE SCALE GENOMIC DNA]</scope>
    <source>
        <strain evidence="11 12">ERTm6</strain>
    </source>
</reference>
<keyword evidence="12" id="KW-1185">Reference proteome</keyword>
<dbReference type="CDD" id="cd02174">
    <property type="entry name" value="CCT"/>
    <property type="match status" value="1"/>
</dbReference>
<keyword evidence="6" id="KW-0594">Phospholipid biosynthesis</keyword>
<dbReference type="InterPro" id="IPR014729">
    <property type="entry name" value="Rossmann-like_a/b/a_fold"/>
</dbReference>
<evidence type="ECO:0000313" key="12">
    <source>
        <dbReference type="Proteomes" id="UP000054524"/>
    </source>
</evidence>
<keyword evidence="3 10" id="KW-0808">Transferase</keyword>
<evidence type="ECO:0000313" key="11">
    <source>
        <dbReference type="EMBL" id="KFG26033.1"/>
    </source>
</evidence>
<dbReference type="AlphaFoldDB" id="H8ZBQ6"/>
<dbReference type="EMBL" id="JH604634">
    <property type="protein sequence ID" value="EHY66309.1"/>
    <property type="molecule type" value="Genomic_DNA"/>
</dbReference>
<dbReference type="Proteomes" id="UP000054524">
    <property type="component" value="Unassembled WGS sequence"/>
</dbReference>
<evidence type="ECO:0000256" key="2">
    <source>
        <dbReference type="ARBA" id="ARBA00022516"/>
    </source>
</evidence>
<dbReference type="InterPro" id="IPR045049">
    <property type="entry name" value="Pcy1-like"/>
</dbReference>
<gene>
    <name evidence="10" type="ORF">NERG_01005</name>
    <name evidence="11" type="ORF">NESG_01145</name>
</gene>
<dbReference type="NCBIfam" id="TIGR00125">
    <property type="entry name" value="cyt_tran_rel"/>
    <property type="match status" value="1"/>
</dbReference>
<reference evidence="11" key="2">
    <citation type="submission" date="2012-10" db="EMBL/GenBank/DDBJ databases">
        <authorList>
            <consortium name="The Broad Institute Genome Sequencing Platform"/>
            <consortium name="The Broad Institute Genome Sequencing Center for Infectious Disease"/>
            <person name="Cuomo C."/>
            <person name="Troemel E."/>
            <person name="Walker B."/>
            <person name="Young S.K."/>
            <person name="Zeng Q."/>
            <person name="Gargeya S."/>
            <person name="Fitzgerald M."/>
            <person name="Haas B."/>
            <person name="Abouelleil A."/>
            <person name="Alvarado L."/>
            <person name="Arachchi H.M."/>
            <person name="Berlin A.M."/>
            <person name="Chapman S.B."/>
            <person name="Goldberg J."/>
            <person name="Griggs A."/>
            <person name="Gujja S."/>
            <person name="Hansen M."/>
            <person name="Howarth C."/>
            <person name="Imamovic A."/>
            <person name="Larimer J."/>
            <person name="McCowan C."/>
            <person name="Murphy C."/>
            <person name="Neiman D."/>
            <person name="Pearson M."/>
            <person name="Priest M."/>
            <person name="Roberts A."/>
            <person name="Saif S."/>
            <person name="Shea T."/>
            <person name="Sisk P."/>
            <person name="Sykes S."/>
            <person name="Wortman J."/>
            <person name="Nusbaum C."/>
            <person name="Birren B."/>
        </authorList>
    </citation>
    <scope>NUCLEOTIDE SEQUENCE</scope>
    <source>
        <strain evidence="11">ERTm6</strain>
    </source>
</reference>
<organism evidence="10">
    <name type="scientific">Nematocida ausubeli (strain ATCC PRA-371 / ERTm2)</name>
    <name type="common">Nematode killer fungus</name>
    <dbReference type="NCBI Taxonomy" id="1913371"/>
    <lineage>
        <taxon>Eukaryota</taxon>
        <taxon>Fungi</taxon>
        <taxon>Fungi incertae sedis</taxon>
        <taxon>Microsporidia</taxon>
        <taxon>Nematocida</taxon>
    </lineage>
</organism>
<keyword evidence="4 10" id="KW-0548">Nucleotidyltransferase</keyword>
<keyword evidence="5" id="KW-0443">Lipid metabolism</keyword>
<dbReference type="OrthoDB" id="17102at2759"/>
<feature type="domain" description="Cytidyltransferase-like" evidence="9">
    <location>
        <begin position="18"/>
        <end position="144"/>
    </location>
</feature>
<dbReference type="SUPFAM" id="SSF52374">
    <property type="entry name" value="Nucleotidylyl transferase"/>
    <property type="match status" value="1"/>
</dbReference>
<name>H8ZBQ6_NEMA1</name>
<evidence type="ECO:0000256" key="4">
    <source>
        <dbReference type="ARBA" id="ARBA00022695"/>
    </source>
</evidence>
<dbReference type="InterPro" id="IPR004821">
    <property type="entry name" value="Cyt_trans-like"/>
</dbReference>
<accession>H8ZBQ6</accession>
<evidence type="ECO:0000256" key="3">
    <source>
        <dbReference type="ARBA" id="ARBA00022679"/>
    </source>
</evidence>
<keyword evidence="2" id="KW-0444">Lipid biosynthesis</keyword>
<dbReference type="PANTHER" id="PTHR10739:SF13">
    <property type="entry name" value="CHOLINE-PHOSPHATE CYTIDYLYLTRANSFERASE"/>
    <property type="match status" value="1"/>
</dbReference>
<comment type="similarity">
    <text evidence="1">Belongs to the cytidylyltransferase family.</text>
</comment>
<dbReference type="InterPro" id="IPR041723">
    <property type="entry name" value="CCT"/>
</dbReference>
<evidence type="ECO:0000256" key="7">
    <source>
        <dbReference type="ARBA" id="ARBA00023264"/>
    </source>
</evidence>
<sequence>MDIEEITNEKKPIRVYSDGIFDLFHFGHMRMLEQVRKQFPTAEIVVGVCSDADTHKYKGATVMPMQERAESLRHCKWVDEIIKDSPWIITKEFLTENRIDWVAHDGDLYTTDGHEDAYAEVKKLGVFVETQRTEGISTSEIISRVLREYELFLRRNIIRGATSKDLNISKFKEKRIKLSAHLEGKLVKLRRKMKDISDVWESAACEIKKKFVEVFM</sequence>
<evidence type="ECO:0000256" key="6">
    <source>
        <dbReference type="ARBA" id="ARBA00023209"/>
    </source>
</evidence>
<evidence type="ECO:0000259" key="9">
    <source>
        <dbReference type="Pfam" id="PF01467"/>
    </source>
</evidence>
<dbReference type="GO" id="GO:0004105">
    <property type="term" value="F:choline-phosphate cytidylyltransferase activity"/>
    <property type="evidence" value="ECO:0007669"/>
    <property type="project" value="UniProtKB-EC"/>
</dbReference>
<dbReference type="Proteomes" id="UP000005622">
    <property type="component" value="Unassembled WGS sequence"/>
</dbReference>
<evidence type="ECO:0000256" key="8">
    <source>
        <dbReference type="ARBA" id="ARBA00026101"/>
    </source>
</evidence>
<dbReference type="EMBL" id="AKIJ01000003">
    <property type="protein sequence ID" value="KFG26033.1"/>
    <property type="molecule type" value="Genomic_DNA"/>
</dbReference>
<dbReference type="EC" id="2.7.7.15" evidence="8"/>
<dbReference type="GO" id="GO:0031210">
    <property type="term" value="F:phosphatidylcholine binding"/>
    <property type="evidence" value="ECO:0007669"/>
    <property type="project" value="TreeGrafter"/>
</dbReference>
<reference evidence="10" key="1">
    <citation type="submission" date="2011-03" db="EMBL/GenBank/DDBJ databases">
        <title>The Genome Sequence of Nematocida sp1 strain ERTm2.</title>
        <authorList>
            <consortium name="The Broad Institute Genome Sequencing Platform"/>
            <consortium name="The Broad Institute Genome Sequencing Center for Infectious Disease"/>
            <person name="Cuomo C."/>
            <person name="Troemel E."/>
            <person name="Young S.K."/>
            <person name="Zeng Q."/>
            <person name="Gargeya S."/>
            <person name="Fitzgerald M."/>
            <person name="Haas B."/>
            <person name="Abouelleil A."/>
            <person name="Alvarado L."/>
            <person name="Arachchi H.M."/>
            <person name="Berlin A."/>
            <person name="Brown A."/>
            <person name="Chapman S.B."/>
            <person name="Chen Z."/>
            <person name="Dunbar C."/>
            <person name="Freedman E."/>
            <person name="Gearin G."/>
            <person name="Gellesch M."/>
            <person name="Goldberg J."/>
            <person name="Griggs A."/>
            <person name="Gujja S."/>
            <person name="Heilman E.R."/>
            <person name="Heiman D."/>
            <person name="Howarth C."/>
            <person name="Larson L."/>
            <person name="Lui A."/>
            <person name="MacDonald P.J.P."/>
            <person name="Mehta T."/>
            <person name="Montmayeur A."/>
            <person name="Murphy C."/>
            <person name="Neiman D."/>
            <person name="Pearson M."/>
            <person name="Priest M."/>
            <person name="Roberts A."/>
            <person name="Saif S."/>
            <person name="Shea T."/>
            <person name="Shenoy N."/>
            <person name="Sisk P."/>
            <person name="Stolte C."/>
            <person name="Sykes S."/>
            <person name="White J."/>
            <person name="Yandava C."/>
            <person name="Wortman J."/>
            <person name="Nusbaum C."/>
            <person name="Birren B."/>
        </authorList>
    </citation>
    <scope>NUCLEOTIDE SEQUENCE</scope>
    <source>
        <strain evidence="10">ERTm2</strain>
    </source>
</reference>
<dbReference type="Gene3D" id="3.40.50.620">
    <property type="entry name" value="HUPs"/>
    <property type="match status" value="1"/>
</dbReference>
<proteinExistence type="inferred from homology"/>
<protein>
    <recommendedName>
        <fullName evidence="8">choline-phosphate cytidylyltransferase</fullName>
        <ecNumber evidence="8">2.7.7.15</ecNumber>
    </recommendedName>
</protein>
<accession>A0A086J1L5</accession>
<dbReference type="Pfam" id="PF01467">
    <property type="entry name" value="CTP_transf_like"/>
    <property type="match status" value="1"/>
</dbReference>
<evidence type="ECO:0000256" key="1">
    <source>
        <dbReference type="ARBA" id="ARBA00010101"/>
    </source>
</evidence>
<evidence type="ECO:0000256" key="5">
    <source>
        <dbReference type="ARBA" id="ARBA00023098"/>
    </source>
</evidence>
<dbReference type="STRING" id="944018.H8ZBQ6"/>
<dbReference type="PANTHER" id="PTHR10739">
    <property type="entry name" value="CYTIDYLYLTRANSFERASE"/>
    <property type="match status" value="1"/>
</dbReference>
<evidence type="ECO:0000313" key="10">
    <source>
        <dbReference type="EMBL" id="EHY66309.1"/>
    </source>
</evidence>
<dbReference type="HOGENOM" id="CLU_034585_1_1_1"/>
<keyword evidence="7" id="KW-1208">Phospholipid metabolism</keyword>